<dbReference type="AlphaFoldDB" id="A0A9Q0GFG3"/>
<dbReference type="InterPro" id="IPR026057">
    <property type="entry name" value="TBL_C"/>
</dbReference>
<reference evidence="10" key="2">
    <citation type="journal article" date="2023" name="Plants (Basel)">
        <title>Annotation of the Turnera subulata (Passifloraceae) Draft Genome Reveals the S-Locus Evolved after the Divergence of Turneroideae from Passifloroideae in a Stepwise Manner.</title>
        <authorList>
            <person name="Henning P.M."/>
            <person name="Roalson E.H."/>
            <person name="Mir W."/>
            <person name="McCubbin A.G."/>
            <person name="Shore J.S."/>
        </authorList>
    </citation>
    <scope>NUCLEOTIDE SEQUENCE</scope>
    <source>
        <strain evidence="10">F60SS</strain>
    </source>
</reference>
<evidence type="ECO:0000256" key="5">
    <source>
        <dbReference type="ARBA" id="ARBA00022989"/>
    </source>
</evidence>
<comment type="similarity">
    <text evidence="2">Belongs to the PC-esterase family. TBL subfamily.</text>
</comment>
<evidence type="ECO:0000313" key="11">
    <source>
        <dbReference type="Proteomes" id="UP001141552"/>
    </source>
</evidence>
<name>A0A9Q0GFG3_9ROSI</name>
<evidence type="ECO:0000256" key="2">
    <source>
        <dbReference type="ARBA" id="ARBA00007727"/>
    </source>
</evidence>
<reference evidence="10" key="1">
    <citation type="submission" date="2022-02" db="EMBL/GenBank/DDBJ databases">
        <authorList>
            <person name="Henning P.M."/>
            <person name="McCubbin A.G."/>
            <person name="Shore J.S."/>
        </authorList>
    </citation>
    <scope>NUCLEOTIDE SEQUENCE</scope>
    <source>
        <strain evidence="10">F60SS</strain>
        <tissue evidence="10">Leaves</tissue>
    </source>
</reference>
<evidence type="ECO:0000313" key="10">
    <source>
        <dbReference type="EMBL" id="KAJ4849273.1"/>
    </source>
</evidence>
<accession>A0A9Q0GFG3</accession>
<feature type="domain" description="Trichome birefringence-like N-terminal" evidence="9">
    <location>
        <begin position="459"/>
        <end position="513"/>
    </location>
</feature>
<dbReference type="GO" id="GO:0005794">
    <property type="term" value="C:Golgi apparatus"/>
    <property type="evidence" value="ECO:0007669"/>
    <property type="project" value="TreeGrafter"/>
</dbReference>
<feature type="transmembrane region" description="Helical" evidence="7">
    <location>
        <begin position="12"/>
        <end position="32"/>
    </location>
</feature>
<keyword evidence="11" id="KW-1185">Reference proteome</keyword>
<dbReference type="Proteomes" id="UP001141552">
    <property type="component" value="Unassembled WGS sequence"/>
</dbReference>
<evidence type="ECO:0000256" key="3">
    <source>
        <dbReference type="ARBA" id="ARBA00022692"/>
    </source>
</evidence>
<evidence type="ECO:0000256" key="4">
    <source>
        <dbReference type="ARBA" id="ARBA00022968"/>
    </source>
</evidence>
<feature type="domain" description="Trichome birefringence-like C-terminal" evidence="8">
    <location>
        <begin position="514"/>
        <end position="766"/>
    </location>
</feature>
<dbReference type="InterPro" id="IPR025846">
    <property type="entry name" value="TBL_N"/>
</dbReference>
<dbReference type="OrthoDB" id="737117at2759"/>
<keyword evidence="6 7" id="KW-0472">Membrane</keyword>
<gene>
    <name evidence="10" type="ORF">Tsubulata_018530</name>
</gene>
<dbReference type="PANTHER" id="PTHR32285">
    <property type="entry name" value="PROTEIN TRICHOME BIREFRINGENCE-LIKE 9-RELATED"/>
    <property type="match status" value="1"/>
</dbReference>
<dbReference type="GO" id="GO:0016413">
    <property type="term" value="F:O-acetyltransferase activity"/>
    <property type="evidence" value="ECO:0007669"/>
    <property type="project" value="InterPro"/>
</dbReference>
<evidence type="ECO:0000256" key="7">
    <source>
        <dbReference type="SAM" id="Phobius"/>
    </source>
</evidence>
<protein>
    <recommendedName>
        <fullName evidence="12">Trichome birefringence-like N-terminal domain-containing protein</fullName>
    </recommendedName>
</protein>
<proteinExistence type="inferred from homology"/>
<comment type="caution">
    <text evidence="10">The sequence shown here is derived from an EMBL/GenBank/DDBJ whole genome shotgun (WGS) entry which is preliminary data.</text>
</comment>
<organism evidence="10 11">
    <name type="scientific">Turnera subulata</name>
    <dbReference type="NCBI Taxonomy" id="218843"/>
    <lineage>
        <taxon>Eukaryota</taxon>
        <taxon>Viridiplantae</taxon>
        <taxon>Streptophyta</taxon>
        <taxon>Embryophyta</taxon>
        <taxon>Tracheophyta</taxon>
        <taxon>Spermatophyta</taxon>
        <taxon>Magnoliopsida</taxon>
        <taxon>eudicotyledons</taxon>
        <taxon>Gunneridae</taxon>
        <taxon>Pentapetalae</taxon>
        <taxon>rosids</taxon>
        <taxon>fabids</taxon>
        <taxon>Malpighiales</taxon>
        <taxon>Passifloraceae</taxon>
        <taxon>Turnera</taxon>
    </lineage>
</organism>
<sequence>MDTTTFPVDKKWRLCIIASFMGCIVLVFYLNYGHSGQNLSAFQAIAISMTSYGPSSHAELLEHKEVLRTENPINEEKMKCNIFDGNWVYEPHGYLTYTAGECPFLSPQVSCQRNGRQDFEYERWSWEAKGCDIPRFNATNMLEILRGKRVIIVGDSLNRNQWESLACLLYSAIPSFQAHVNVNSGLYKDYNLSVEFYWSPFLVEHEVKYANRSRILSLEKISSSAKKWKGADVMVFNTGHWWVHNGKMKAWDLFEVNEQLVEQMDMEHAFDMAIKTWAHWIDRNVDRNKTSVFFRSISPEHKGKQWCYNTTQPIMDESFVYEFPKPIRDIVERTMQGTQTPVKYLNITKLSEYRRDGHPSIYARKPDNDLTIKQQLQPKLHADCSHWCLPGVPDTWNKLLIASILGCTIFVLWLNHSKGNLKLLAAENLAISVTSTDPTSSLKLLEPINMIQYENPRSQKCNIFDGNWVYDPSRRPLYNSSQCPFLSPQVSCQMNGKPDLEYEKWRWEAKGCDLSRNQWESLACLLYSAIPPSQSYVQYTNGGYKVFKAENYNCTVEFYWSPFLVEVEVIEKKGNSSSILRLDKISPSGEKWRGADIMVFNTAHWWLHTPDARAWDLFQTLDGQLVEDMEIRSAFGMAMTTWSRWLDANVDRTKTTVFFRSVSPEHKGKVSCYNSTQPNLDGSYEYPFPKAIRETLERAIESMNTPVRYLNITKISEYRRDAHPSIYGTTKDKVAEVMKLEHPEHHSDCSHWCVPGVPDTWNLLWFASLKILHY</sequence>
<dbReference type="InterPro" id="IPR029962">
    <property type="entry name" value="TBL"/>
</dbReference>
<evidence type="ECO:0000256" key="1">
    <source>
        <dbReference type="ARBA" id="ARBA00004167"/>
    </source>
</evidence>
<evidence type="ECO:0000259" key="9">
    <source>
        <dbReference type="Pfam" id="PF14416"/>
    </source>
</evidence>
<dbReference type="PANTHER" id="PTHR32285:SF38">
    <property type="entry name" value="OS01G0614300 PROTEIN"/>
    <property type="match status" value="1"/>
</dbReference>
<evidence type="ECO:0000256" key="6">
    <source>
        <dbReference type="ARBA" id="ARBA00023136"/>
    </source>
</evidence>
<dbReference type="GO" id="GO:0016020">
    <property type="term" value="C:membrane"/>
    <property type="evidence" value="ECO:0007669"/>
    <property type="project" value="UniProtKB-SubCell"/>
</dbReference>
<dbReference type="Pfam" id="PF14416">
    <property type="entry name" value="PMR5N"/>
    <property type="match status" value="2"/>
</dbReference>
<keyword evidence="4" id="KW-0735">Signal-anchor</keyword>
<feature type="domain" description="Trichome birefringence-like C-terminal" evidence="8">
    <location>
        <begin position="133"/>
        <end position="402"/>
    </location>
</feature>
<keyword evidence="3 7" id="KW-0812">Transmembrane</keyword>
<feature type="domain" description="Trichome birefringence-like N-terminal" evidence="9">
    <location>
        <begin position="79"/>
        <end position="132"/>
    </location>
</feature>
<keyword evidence="5 7" id="KW-1133">Transmembrane helix</keyword>
<dbReference type="Pfam" id="PF13839">
    <property type="entry name" value="PC-Esterase"/>
    <property type="match status" value="2"/>
</dbReference>
<dbReference type="EMBL" id="JAKUCV010000657">
    <property type="protein sequence ID" value="KAJ4849273.1"/>
    <property type="molecule type" value="Genomic_DNA"/>
</dbReference>
<comment type="subcellular location">
    <subcellularLocation>
        <location evidence="1">Membrane</location>
        <topology evidence="1">Single-pass membrane protein</topology>
    </subcellularLocation>
</comment>
<evidence type="ECO:0008006" key="12">
    <source>
        <dbReference type="Google" id="ProtNLM"/>
    </source>
</evidence>
<feature type="non-terminal residue" evidence="10">
    <location>
        <position position="1"/>
    </location>
</feature>
<evidence type="ECO:0000259" key="8">
    <source>
        <dbReference type="Pfam" id="PF13839"/>
    </source>
</evidence>